<reference evidence="6" key="1">
    <citation type="submission" date="2022-08" db="UniProtKB">
        <authorList>
            <consortium name="EnsemblMetazoa"/>
        </authorList>
    </citation>
    <scope>IDENTIFICATION</scope>
    <source>
        <strain evidence="6">Israel</strain>
    </source>
</reference>
<dbReference type="InterPro" id="IPR024057">
    <property type="entry name" value="Nucleoplasmin_core_dom"/>
</dbReference>
<dbReference type="GO" id="GO:0005654">
    <property type="term" value="C:nucleoplasm"/>
    <property type="evidence" value="ECO:0007669"/>
    <property type="project" value="TreeGrafter"/>
</dbReference>
<dbReference type="Proteomes" id="UP000092462">
    <property type="component" value="Unassembled WGS sequence"/>
</dbReference>
<feature type="region of interest" description="Disordered" evidence="4">
    <location>
        <begin position="328"/>
        <end position="356"/>
    </location>
</feature>
<feature type="compositionally biased region" description="Polar residues" evidence="4">
    <location>
        <begin position="344"/>
        <end position="356"/>
    </location>
</feature>
<dbReference type="AlphaFoldDB" id="A0A1B0D2Z1"/>
<dbReference type="InterPro" id="IPR004301">
    <property type="entry name" value="Nucleoplasmin"/>
</dbReference>
<evidence type="ECO:0000256" key="1">
    <source>
        <dbReference type="ARBA" id="ARBA00004123"/>
    </source>
</evidence>
<dbReference type="GO" id="GO:0003682">
    <property type="term" value="F:chromatin binding"/>
    <property type="evidence" value="ECO:0007669"/>
    <property type="project" value="TreeGrafter"/>
</dbReference>
<feature type="region of interest" description="Disordered" evidence="4">
    <location>
        <begin position="521"/>
        <end position="572"/>
    </location>
</feature>
<name>A0A1B0D2Z1_PHLPP</name>
<evidence type="ECO:0000259" key="5">
    <source>
        <dbReference type="Pfam" id="PF03066"/>
    </source>
</evidence>
<feature type="domain" description="Nucleoplasmin core" evidence="5">
    <location>
        <begin position="195"/>
        <end position="300"/>
    </location>
</feature>
<evidence type="ECO:0000256" key="4">
    <source>
        <dbReference type="SAM" id="MobiDB-lite"/>
    </source>
</evidence>
<sequence>MFTLTKAAPTQTWDPFHNDEDNELNIVYNKLMVKQLLLGHDAKEDEYNVVEVTTQTIDDVIKIPVGVLKAGEARNICMELEFVAPVIFTLVKGSGPVHIHGHHLIGESNEETGLWDDGDTMEEEEAKADEEENGSARRKQKFPSSLKQLTKFGTPCTTVKVKVKASNFPNHFYHLFTNPTFPHSSLCLTSFSTDGTTLKSDAPSQTWDPYHKNEENSEMLMPHKLIIKQVLLGYEAKEGEYNVVEVTSPTSQDDVKIPIAVLKVGETRSISMEMEFPDAPITFKLTQGSGPVHIHGHHLIREAEADLMGEMQEGEEDEDGIDDVKDEYAEEEEEAAPTAKKAKLSNNSKDGGTNNKAALKSKNYFSTVHVNYPAKSNFNTAIAMSDEYFFGITLAANKNTHTWDPYGNLDDTECVVPNKLLIKQILLDVTAKEGEYHVVEVSFLFLERKPFRMPSNSCQISKVTAPTCMDEVKIPIAVLKVGEMRSVSMELEFPDAPVVFKLVQGSSPVHILGHHLIGESSEEEEIWEADYSTGEEEGEHAEDDDKEGAARKKKKLANNFNASTKGVPKKKK</sequence>
<dbReference type="GO" id="GO:0042393">
    <property type="term" value="F:histone binding"/>
    <property type="evidence" value="ECO:0007669"/>
    <property type="project" value="TreeGrafter"/>
</dbReference>
<evidence type="ECO:0000256" key="2">
    <source>
        <dbReference type="ARBA" id="ARBA00010744"/>
    </source>
</evidence>
<comment type="similarity">
    <text evidence="2">Belongs to the nucleoplasmin family.</text>
</comment>
<dbReference type="Gene3D" id="2.60.120.340">
    <property type="entry name" value="Nucleoplasmin core domain"/>
    <property type="match status" value="3"/>
</dbReference>
<dbReference type="GO" id="GO:0005737">
    <property type="term" value="C:cytoplasm"/>
    <property type="evidence" value="ECO:0007669"/>
    <property type="project" value="TreeGrafter"/>
</dbReference>
<dbReference type="EMBL" id="AJVK01023149">
    <property type="status" value="NOT_ANNOTATED_CDS"/>
    <property type="molecule type" value="Genomic_DNA"/>
</dbReference>
<dbReference type="SUPFAM" id="SSF69203">
    <property type="entry name" value="Nucleoplasmin-like core domain"/>
    <property type="match status" value="3"/>
</dbReference>
<dbReference type="Pfam" id="PF03066">
    <property type="entry name" value="Nucleoplasmin"/>
    <property type="match status" value="3"/>
</dbReference>
<dbReference type="InterPro" id="IPR036824">
    <property type="entry name" value="Nucleoplasmin_core_dom_sf"/>
</dbReference>
<feature type="domain" description="Nucleoplasmin core" evidence="5">
    <location>
        <begin position="3"/>
        <end position="105"/>
    </location>
</feature>
<proteinExistence type="inferred from homology"/>
<dbReference type="GO" id="GO:0005730">
    <property type="term" value="C:nucleolus"/>
    <property type="evidence" value="ECO:0007669"/>
    <property type="project" value="TreeGrafter"/>
</dbReference>
<organism evidence="6 7">
    <name type="scientific">Phlebotomus papatasi</name>
    <name type="common">Sandfly</name>
    <dbReference type="NCBI Taxonomy" id="29031"/>
    <lineage>
        <taxon>Eukaryota</taxon>
        <taxon>Metazoa</taxon>
        <taxon>Ecdysozoa</taxon>
        <taxon>Arthropoda</taxon>
        <taxon>Hexapoda</taxon>
        <taxon>Insecta</taxon>
        <taxon>Pterygota</taxon>
        <taxon>Neoptera</taxon>
        <taxon>Endopterygota</taxon>
        <taxon>Diptera</taxon>
        <taxon>Nematocera</taxon>
        <taxon>Psychodoidea</taxon>
        <taxon>Psychodidae</taxon>
        <taxon>Phlebotomus</taxon>
        <taxon>Phlebotomus</taxon>
    </lineage>
</organism>
<dbReference type="EnsemblMetazoa" id="PPAI001714-RA">
    <property type="protein sequence ID" value="PPAI001714-PA"/>
    <property type="gene ID" value="PPAI001714"/>
</dbReference>
<feature type="domain" description="Nucleoplasmin core" evidence="5">
    <location>
        <begin position="389"/>
        <end position="517"/>
    </location>
</feature>
<comment type="subcellular location">
    <subcellularLocation>
        <location evidence="1">Nucleus</location>
    </subcellularLocation>
</comment>
<evidence type="ECO:0000313" key="7">
    <source>
        <dbReference type="Proteomes" id="UP000092462"/>
    </source>
</evidence>
<dbReference type="VEuPathDB" id="VectorBase:PPAPM1_002500"/>
<dbReference type="GO" id="GO:0006338">
    <property type="term" value="P:chromatin remodeling"/>
    <property type="evidence" value="ECO:0007669"/>
    <property type="project" value="TreeGrafter"/>
</dbReference>
<accession>A0A1B0D2Z1</accession>
<dbReference type="VEuPathDB" id="VectorBase:PPAPM1_000274"/>
<dbReference type="GO" id="GO:0003723">
    <property type="term" value="F:RNA binding"/>
    <property type="evidence" value="ECO:0007669"/>
    <property type="project" value="TreeGrafter"/>
</dbReference>
<dbReference type="PANTHER" id="PTHR22747:SF18">
    <property type="entry name" value="GEO09167P1-RELATED"/>
    <property type="match status" value="1"/>
</dbReference>
<feature type="compositionally biased region" description="Acidic residues" evidence="4">
    <location>
        <begin position="122"/>
        <end position="133"/>
    </location>
</feature>
<feature type="region of interest" description="Disordered" evidence="4">
    <location>
        <begin position="122"/>
        <end position="142"/>
    </location>
</feature>
<keyword evidence="3" id="KW-0539">Nucleus</keyword>
<evidence type="ECO:0000256" key="3">
    <source>
        <dbReference type="ARBA" id="ARBA00023242"/>
    </source>
</evidence>
<evidence type="ECO:0000313" key="6">
    <source>
        <dbReference type="EnsemblMetazoa" id="PPAI001714-PA"/>
    </source>
</evidence>
<dbReference type="VEuPathDB" id="VectorBase:PPAI001714"/>
<dbReference type="PANTHER" id="PTHR22747">
    <property type="entry name" value="NUCLEOPLASMIN"/>
    <property type="match status" value="1"/>
</dbReference>
<protein>
    <recommendedName>
        <fullName evidence="5">Nucleoplasmin core domain-containing protein</fullName>
    </recommendedName>
</protein>
<dbReference type="VEuPathDB" id="VectorBase:PPAPM1_008876"/>
<feature type="compositionally biased region" description="Acidic residues" evidence="4">
    <location>
        <begin position="521"/>
        <end position="546"/>
    </location>
</feature>
<keyword evidence="7" id="KW-1185">Reference proteome</keyword>